<proteinExistence type="predicted"/>
<gene>
    <name evidence="3" type="ORF">CWI36_0014p0040</name>
</gene>
<feature type="region of interest" description="Disordered" evidence="1">
    <location>
        <begin position="963"/>
        <end position="987"/>
    </location>
</feature>
<evidence type="ECO:0000256" key="2">
    <source>
        <dbReference type="SAM" id="Phobius"/>
    </source>
</evidence>
<name>A0A4Q9LQF9_9MICR</name>
<sequence>MNLIRKKYTLIIYSAYIFSIFLVIGCIICIIGSIKANNLIKKFYEEFDKAILDERFIGIKKVISVSERFIFEKPCKCMQKNMKFLIPIPSSPVTKRIENSLENRNFGFLKSINYGDINNLIAYADINVVKLNKRILNMNKINRLGLFLKGKCAYKSFLGLTKAVLTLFKSQINAIAYMKINNGFENKTFIVELTSKDKEGLFKETLLNFRFDNDSRKYTAVDYITFFLFSCQVSNYDFVFPSEDRPVGSLNVELNHLRNIPGVSSDLNIIDVTSNHSLDENIRIQDQILITHMNTGICMEEDLRREVPSFNNRSYEISTLEFNEMTHTTNQILEIDNTNNSITLQTFSDTASALKSVEESFTISNPIATNSSLPENSLKTSADAISLSSNDIKSENVLNPLNSEPILISGLESSDPLLSVDITQKVDFKINQTSLEIATEKKHLDEPLDDMYSKITSHREILDIRAITPVESISHEDLPESNSQNPESFEFGNVQKKHMISPKRIFCGISSLNRQRNSEETEISSRTLKKFNRLASSDTIRSIHGMPNQNIAENSSVECKTNSTSFQNLRQSLNLSDDPKSSLIEKNNILSNTSENIAMEKQIFTNKDAKSGLDTTTVEIFCAESFQDRTRGDNTSPSLTLFQEELASDQKISISDAELQSSNSGFNADSVSQVFVKQILCSRPHFDPASLDASPVYQEEHYSSIQTTELNTKPLSIETSQSKLNYPVGENVSIRCSPLSNYPDSQPFGARNKYPQYEKLHNINNPANTPSEIDEVCTEENQSYMHKSNDSGFEHILTHSTAAKSYNSQNTEVDLETDPKDDTGLERTDLDTEEKSLSNISSVYSQIVMGKETQTGCLRNIHRNLSSEENTIETQGKFDPVSFQLESENESLIDAILNSSSESEKHTPKKFYKEISFQKINEGIVLETSNQSNYGKDAPQKSTEYSEIQDSKEIIEATKQVSPNPIENRSDENFPTTPFSTQNQDVKSKKMSCHEEIETELFDESIHLIEGASALPEEDCTGQANIKVLLDYQPETTSSELLRLNESYMDDAYLNYSDEDSYTEQFNSYSSLTSESKHYIDTSPSPKIGELSAIKEENEESSEDLLLPFGSNKTFQSTANESTSNSEGRFLDSHSISSIQTQAIKSSNLNLDLDAHQIPQPYEENTKSNNPTLSEENTIDLLKNSPR</sequence>
<keyword evidence="2" id="KW-0812">Transmembrane</keyword>
<protein>
    <submittedName>
        <fullName evidence="3">Uncharacterized protein</fullName>
    </submittedName>
</protein>
<keyword evidence="2" id="KW-1133">Transmembrane helix</keyword>
<feature type="compositionally biased region" description="Polar residues" evidence="1">
    <location>
        <begin position="1111"/>
        <end position="1127"/>
    </location>
</feature>
<dbReference type="EMBL" id="PITI01000014">
    <property type="protein sequence ID" value="TBU09620.1"/>
    <property type="molecule type" value="Genomic_DNA"/>
</dbReference>
<feature type="region of interest" description="Disordered" evidence="1">
    <location>
        <begin position="804"/>
        <end position="837"/>
    </location>
</feature>
<feature type="compositionally biased region" description="Basic and acidic residues" evidence="1">
    <location>
        <begin position="817"/>
        <end position="836"/>
    </location>
</feature>
<dbReference type="Proteomes" id="UP000291404">
    <property type="component" value="Unassembled WGS sequence"/>
</dbReference>
<organism evidence="3 4">
    <name type="scientific">Hamiltosporidium magnivora</name>
    <dbReference type="NCBI Taxonomy" id="148818"/>
    <lineage>
        <taxon>Eukaryota</taxon>
        <taxon>Fungi</taxon>
        <taxon>Fungi incertae sedis</taxon>
        <taxon>Microsporidia</taxon>
        <taxon>Dubosqiidae</taxon>
        <taxon>Hamiltosporidium</taxon>
    </lineage>
</organism>
<keyword evidence="4" id="KW-1185">Reference proteome</keyword>
<evidence type="ECO:0000313" key="4">
    <source>
        <dbReference type="Proteomes" id="UP000291404"/>
    </source>
</evidence>
<reference evidence="3 4" key="1">
    <citation type="submission" date="2017-12" db="EMBL/GenBank/DDBJ databases">
        <authorList>
            <person name="Pombert J.-F."/>
            <person name="Haag K.L."/>
            <person name="Ebert D."/>
        </authorList>
    </citation>
    <scope>NUCLEOTIDE SEQUENCE [LARGE SCALE GENOMIC DNA]</scope>
    <source>
        <strain evidence="3">BE-OM-2</strain>
    </source>
</reference>
<feature type="compositionally biased region" description="Polar residues" evidence="1">
    <location>
        <begin position="1167"/>
        <end position="1176"/>
    </location>
</feature>
<dbReference type="PROSITE" id="PS51257">
    <property type="entry name" value="PROKAR_LIPOPROTEIN"/>
    <property type="match status" value="1"/>
</dbReference>
<accession>A0A4Q9LQF9</accession>
<dbReference type="AlphaFoldDB" id="A0A4Q9LQF9"/>
<evidence type="ECO:0000313" key="3">
    <source>
        <dbReference type="EMBL" id="TBU09620.1"/>
    </source>
</evidence>
<feature type="region of interest" description="Disordered" evidence="1">
    <location>
        <begin position="1155"/>
        <end position="1187"/>
    </location>
</feature>
<feature type="compositionally biased region" description="Polar residues" evidence="1">
    <location>
        <begin position="963"/>
        <end position="985"/>
    </location>
</feature>
<feature type="region of interest" description="Disordered" evidence="1">
    <location>
        <begin position="1110"/>
        <end position="1130"/>
    </location>
</feature>
<dbReference type="VEuPathDB" id="MicrosporidiaDB:CWI36_0014p0040"/>
<dbReference type="VEuPathDB" id="MicrosporidiaDB:CWI39_0116p0010"/>
<feature type="transmembrane region" description="Helical" evidence="2">
    <location>
        <begin position="12"/>
        <end position="34"/>
    </location>
</feature>
<keyword evidence="2" id="KW-0472">Membrane</keyword>
<comment type="caution">
    <text evidence="3">The sequence shown here is derived from an EMBL/GenBank/DDBJ whole genome shotgun (WGS) entry which is preliminary data.</text>
</comment>
<evidence type="ECO:0000256" key="1">
    <source>
        <dbReference type="SAM" id="MobiDB-lite"/>
    </source>
</evidence>